<accession>A0A0E0KD67</accession>
<dbReference type="Gramene" id="OPUNC03G15330.1">
    <property type="protein sequence ID" value="OPUNC03G15330.1"/>
    <property type="gene ID" value="OPUNC03G15330"/>
</dbReference>
<dbReference type="AlphaFoldDB" id="A0A0E0KD67"/>
<keyword evidence="2" id="KW-1185">Reference proteome</keyword>
<dbReference type="PANTHER" id="PTHR31257:SF13">
    <property type="entry name" value="OS03G0325900 PROTEIN"/>
    <property type="match status" value="1"/>
</dbReference>
<proteinExistence type="predicted"/>
<dbReference type="Proteomes" id="UP000026962">
    <property type="component" value="Chromosome 3"/>
</dbReference>
<dbReference type="InterPro" id="IPR040249">
    <property type="entry name" value="Ricin_B-like_lectin_EULS3-like"/>
</dbReference>
<evidence type="ECO:0000313" key="1">
    <source>
        <dbReference type="EnsemblPlants" id="OPUNC03G15330.1"/>
    </source>
</evidence>
<dbReference type="PANTHER" id="PTHR31257">
    <property type="entry name" value="RICIN B-LIKE LECTIN EULS3"/>
    <property type="match status" value="1"/>
</dbReference>
<dbReference type="HOGENOM" id="CLU_2871584_0_0_1"/>
<reference evidence="1" key="2">
    <citation type="submission" date="2018-05" db="EMBL/GenBank/DDBJ databases">
        <title>OpunRS2 (Oryza punctata Reference Sequence Version 2).</title>
        <authorList>
            <person name="Zhang J."/>
            <person name="Kudrna D."/>
            <person name="Lee S."/>
            <person name="Talag J."/>
            <person name="Welchert J."/>
            <person name="Wing R.A."/>
        </authorList>
    </citation>
    <scope>NUCLEOTIDE SEQUENCE [LARGE SCALE GENOMIC DNA]</scope>
</reference>
<reference evidence="1" key="1">
    <citation type="submission" date="2015-04" db="UniProtKB">
        <authorList>
            <consortium name="EnsemblPlants"/>
        </authorList>
    </citation>
    <scope>IDENTIFICATION</scope>
</reference>
<evidence type="ECO:0000313" key="2">
    <source>
        <dbReference type="Proteomes" id="UP000026962"/>
    </source>
</evidence>
<protein>
    <submittedName>
        <fullName evidence="1">Uncharacterized protein</fullName>
    </submittedName>
</protein>
<name>A0A0E0KD67_ORYPU</name>
<dbReference type="EnsemblPlants" id="OPUNC03G15330.1">
    <property type="protein sequence ID" value="OPUNC03G15330.1"/>
    <property type="gene ID" value="OPUNC03G15330"/>
</dbReference>
<dbReference type="STRING" id="4537.A0A0E0KD67"/>
<organism evidence="1">
    <name type="scientific">Oryza punctata</name>
    <name type="common">Red rice</name>
    <dbReference type="NCBI Taxonomy" id="4537"/>
    <lineage>
        <taxon>Eukaryota</taxon>
        <taxon>Viridiplantae</taxon>
        <taxon>Streptophyta</taxon>
        <taxon>Embryophyta</taxon>
        <taxon>Tracheophyta</taxon>
        <taxon>Spermatophyta</taxon>
        <taxon>Magnoliopsida</taxon>
        <taxon>Liliopsida</taxon>
        <taxon>Poales</taxon>
        <taxon>Poaceae</taxon>
        <taxon>BOP clade</taxon>
        <taxon>Oryzoideae</taxon>
        <taxon>Oryzeae</taxon>
        <taxon>Oryzinae</taxon>
        <taxon>Oryza</taxon>
    </lineage>
</organism>
<sequence length="64" mass="6973">MILVWHKDARYSCTIKDEAGCPSFALVNKATGDALKHSLGYRCPVSFNCCHPHLILLAAVSVLS</sequence>